<accession>W9R8A4</accession>
<gene>
    <name evidence="1" type="ORF">L484_006849</name>
</gene>
<organism evidence="1 2">
    <name type="scientific">Morus notabilis</name>
    <dbReference type="NCBI Taxonomy" id="981085"/>
    <lineage>
        <taxon>Eukaryota</taxon>
        <taxon>Viridiplantae</taxon>
        <taxon>Streptophyta</taxon>
        <taxon>Embryophyta</taxon>
        <taxon>Tracheophyta</taxon>
        <taxon>Spermatophyta</taxon>
        <taxon>Magnoliopsida</taxon>
        <taxon>eudicotyledons</taxon>
        <taxon>Gunneridae</taxon>
        <taxon>Pentapetalae</taxon>
        <taxon>rosids</taxon>
        <taxon>fabids</taxon>
        <taxon>Rosales</taxon>
        <taxon>Moraceae</taxon>
        <taxon>Moreae</taxon>
        <taxon>Morus</taxon>
    </lineage>
</organism>
<protein>
    <submittedName>
        <fullName evidence="1">Uncharacterized protein</fullName>
    </submittedName>
</protein>
<proteinExistence type="predicted"/>
<name>W9R8A4_9ROSA</name>
<sequence>MLIGVNWDACAQECLSLEDGLIVRKAGLDSRNLGAARLASNVATTLDYVILDVQKEHVQLS</sequence>
<dbReference type="AlphaFoldDB" id="W9R8A4"/>
<keyword evidence="2" id="KW-1185">Reference proteome</keyword>
<reference evidence="2" key="1">
    <citation type="submission" date="2013-01" db="EMBL/GenBank/DDBJ databases">
        <title>Draft Genome Sequence of a Mulberry Tree, Morus notabilis C.K. Schneid.</title>
        <authorList>
            <person name="He N."/>
            <person name="Zhao S."/>
        </authorList>
    </citation>
    <scope>NUCLEOTIDE SEQUENCE</scope>
</reference>
<dbReference type="Proteomes" id="UP000030645">
    <property type="component" value="Unassembled WGS sequence"/>
</dbReference>
<evidence type="ECO:0000313" key="1">
    <source>
        <dbReference type="EMBL" id="EXB57736.1"/>
    </source>
</evidence>
<evidence type="ECO:0000313" key="2">
    <source>
        <dbReference type="Proteomes" id="UP000030645"/>
    </source>
</evidence>
<dbReference type="EMBL" id="KE344350">
    <property type="protein sequence ID" value="EXB57736.1"/>
    <property type="molecule type" value="Genomic_DNA"/>
</dbReference>